<organism evidence="1 2">
    <name type="scientific">Plasticicumulans acidivorans</name>
    <dbReference type="NCBI Taxonomy" id="886464"/>
    <lineage>
        <taxon>Bacteria</taxon>
        <taxon>Pseudomonadati</taxon>
        <taxon>Pseudomonadota</taxon>
        <taxon>Gammaproteobacteria</taxon>
        <taxon>Candidatus Competibacteraceae</taxon>
        <taxon>Plasticicumulans</taxon>
    </lineage>
</organism>
<proteinExistence type="predicted"/>
<dbReference type="EMBL" id="QGTJ01000007">
    <property type="protein sequence ID" value="PWV60497.1"/>
    <property type="molecule type" value="Genomic_DNA"/>
</dbReference>
<reference evidence="1 2" key="1">
    <citation type="submission" date="2018-05" db="EMBL/GenBank/DDBJ databases">
        <title>Genomic Encyclopedia of Type Strains, Phase IV (KMG-IV): sequencing the most valuable type-strain genomes for metagenomic binning, comparative biology and taxonomic classification.</title>
        <authorList>
            <person name="Goeker M."/>
        </authorList>
    </citation>
    <scope>NUCLEOTIDE SEQUENCE [LARGE SCALE GENOMIC DNA]</scope>
    <source>
        <strain evidence="1 2">DSM 23606</strain>
    </source>
</reference>
<sequence>MGQSAKTDYYRTVADLIVNTITSAKIVGENRKLTGLVAGSVTRFVRELDNESGDEEQGDALLDFARECIDEHGAEHVPNLAAALSTLAATRA</sequence>
<dbReference type="Proteomes" id="UP000246569">
    <property type="component" value="Unassembled WGS sequence"/>
</dbReference>
<keyword evidence="2" id="KW-1185">Reference proteome</keyword>
<name>A0A317MSV9_9GAMM</name>
<protein>
    <submittedName>
        <fullName evidence="1">Uncharacterized protein</fullName>
    </submittedName>
</protein>
<evidence type="ECO:0000313" key="1">
    <source>
        <dbReference type="EMBL" id="PWV60497.1"/>
    </source>
</evidence>
<accession>A0A317MSV9</accession>
<evidence type="ECO:0000313" key="2">
    <source>
        <dbReference type="Proteomes" id="UP000246569"/>
    </source>
</evidence>
<gene>
    <name evidence="1" type="ORF">C7443_10771</name>
</gene>
<dbReference type="RefSeq" id="WP_146213302.1">
    <property type="nucleotide sequence ID" value="NZ_QGTJ01000007.1"/>
</dbReference>
<comment type="caution">
    <text evidence="1">The sequence shown here is derived from an EMBL/GenBank/DDBJ whole genome shotgun (WGS) entry which is preliminary data.</text>
</comment>
<dbReference type="AlphaFoldDB" id="A0A317MSV9"/>